<reference evidence="5 7" key="2">
    <citation type="journal article" date="2013" name="Nature">
        <title>Insights into bilaterian evolution from three spiralian genomes.</title>
        <authorList>
            <person name="Simakov O."/>
            <person name="Marletaz F."/>
            <person name="Cho S.J."/>
            <person name="Edsinger-Gonzales E."/>
            <person name="Havlak P."/>
            <person name="Hellsten U."/>
            <person name="Kuo D.H."/>
            <person name="Larsson T."/>
            <person name="Lv J."/>
            <person name="Arendt D."/>
            <person name="Savage R."/>
            <person name="Osoegawa K."/>
            <person name="de Jong P."/>
            <person name="Grimwood J."/>
            <person name="Chapman J.A."/>
            <person name="Shapiro H."/>
            <person name="Aerts A."/>
            <person name="Otillar R.P."/>
            <person name="Terry A.Y."/>
            <person name="Boore J.L."/>
            <person name="Grigoriev I.V."/>
            <person name="Lindberg D.R."/>
            <person name="Seaver E.C."/>
            <person name="Weisblat D.A."/>
            <person name="Putnam N.H."/>
            <person name="Rokhsar D.S."/>
        </authorList>
    </citation>
    <scope>NUCLEOTIDE SEQUENCE</scope>
    <source>
        <strain evidence="5 7">I ESC-2004</strain>
    </source>
</reference>
<dbReference type="AlphaFoldDB" id="R7TBA8"/>
<reference evidence="6" key="3">
    <citation type="submission" date="2015-06" db="UniProtKB">
        <authorList>
            <consortium name="EnsemblMetazoa"/>
        </authorList>
    </citation>
    <scope>IDENTIFICATION</scope>
</reference>
<proteinExistence type="predicted"/>
<dbReference type="EMBL" id="KB310691">
    <property type="protein sequence ID" value="ELT90999.1"/>
    <property type="molecule type" value="Genomic_DNA"/>
</dbReference>
<feature type="coiled-coil region" evidence="2">
    <location>
        <begin position="470"/>
        <end position="497"/>
    </location>
</feature>
<dbReference type="OrthoDB" id="5859883at2759"/>
<dbReference type="STRING" id="283909.R7TBA8"/>
<dbReference type="SMART" id="SM00150">
    <property type="entry name" value="SPEC"/>
    <property type="match status" value="3"/>
</dbReference>
<dbReference type="InterPro" id="IPR056804">
    <property type="entry name" value="Spectrin_SESTD1"/>
</dbReference>
<dbReference type="PANTHER" id="PTHR46607">
    <property type="entry name" value="SEC14 DOMAIN AND SPECTRIN REPEAT-CONTAINING PROTEIN 1"/>
    <property type="match status" value="1"/>
</dbReference>
<dbReference type="GO" id="GO:0080025">
    <property type="term" value="F:phosphatidylinositol-3,5-bisphosphate binding"/>
    <property type="evidence" value="ECO:0007669"/>
    <property type="project" value="TreeGrafter"/>
</dbReference>
<dbReference type="FunCoup" id="R7TBA8">
    <property type="interactions" value="309"/>
</dbReference>
<keyword evidence="2" id="KW-0175">Coiled coil</keyword>
<keyword evidence="7" id="KW-1185">Reference proteome</keyword>
<dbReference type="GO" id="GO:0005546">
    <property type="term" value="F:phosphatidylinositol-4,5-bisphosphate binding"/>
    <property type="evidence" value="ECO:0007669"/>
    <property type="project" value="TreeGrafter"/>
</dbReference>
<evidence type="ECO:0000313" key="6">
    <source>
        <dbReference type="EnsemblMetazoa" id="CapteP196990"/>
    </source>
</evidence>
<evidence type="ECO:0000313" key="7">
    <source>
        <dbReference type="Proteomes" id="UP000014760"/>
    </source>
</evidence>
<feature type="domain" description="SESTD1-like spectrin repeats region" evidence="4">
    <location>
        <begin position="438"/>
        <end position="546"/>
    </location>
</feature>
<dbReference type="SUPFAM" id="SSF46966">
    <property type="entry name" value="Spectrin repeat"/>
    <property type="match status" value="3"/>
</dbReference>
<evidence type="ECO:0000256" key="1">
    <source>
        <dbReference type="ARBA" id="ARBA00022737"/>
    </source>
</evidence>
<feature type="compositionally biased region" description="Polar residues" evidence="3">
    <location>
        <begin position="13"/>
        <end position="24"/>
    </location>
</feature>
<dbReference type="GO" id="GO:0043325">
    <property type="term" value="F:phosphatidylinositol-3,4-bisphosphate binding"/>
    <property type="evidence" value="ECO:0007669"/>
    <property type="project" value="TreeGrafter"/>
</dbReference>
<dbReference type="EnsemblMetazoa" id="CapteT196990">
    <property type="protein sequence ID" value="CapteP196990"/>
    <property type="gene ID" value="CapteG196990"/>
</dbReference>
<dbReference type="Gene3D" id="1.20.58.60">
    <property type="match status" value="2"/>
</dbReference>
<feature type="compositionally biased region" description="Polar residues" evidence="3">
    <location>
        <begin position="31"/>
        <end position="41"/>
    </location>
</feature>
<evidence type="ECO:0000256" key="3">
    <source>
        <dbReference type="SAM" id="MobiDB-lite"/>
    </source>
</evidence>
<dbReference type="PANTHER" id="PTHR46607:SF1">
    <property type="entry name" value="SEC14 DOMAIN AND SPECTRIN REPEAT-CONTAINING PROTEIN 1"/>
    <property type="match status" value="1"/>
</dbReference>
<keyword evidence="1" id="KW-0677">Repeat</keyword>
<sequence>MMSSAEVHRSDTMRSNFSTGSRQSSVRDARPQSNGHSMSNGQIGIVREAAQMVEILKREAVFLTGGRDRRGGPVLTFPASNDSGQVSYEDLATDYLCSLPSTESAKLGFTVLFDNREHHYKEVKPLLKLLQDALGSSVFAVYIVQPEKGKLNFSFRRERNLSIEPQNITVAKLKNIIQPNQLSIELGGSLDYKHALWLERRLGLEKFVKEAKNVAMELERTFIQITDRLSRDEKITPQELLRQHQSLQESVIYIPERTIQHGRQLYQDWEDDAVAAGLQVANIERVDFAGPHFTLDQVAAMNHIKKLVEGLEGQLERIQDLWRDRHVQLGDKLQLSEMEQAMRTVVDWILGPAEKLLSSQTDIGTTYETADELRKQHEQLELKCTDSYGTYAELRHKSVDAIEQQPEKAADIEAQRDYMDTVCRSFAARLQRRRNLIITSVRFHRLVNEINQLLDDFFKWLSIDMECEDIKAVEEMLMALNEKCDELIAVCEQAVNEGQNLLDQLSLPVKNAFGQDVSPDNSKHTEHVEMLLGRLQARRGEAEEFAQVRRLKLQQLQQLKKCEGDAEQAITWILELYSAAVQKMSEGTGDPITEQAIQADLRELQDTAKNTYEYGKQLLQAALHLRRSLRYDLSPNNDQAQRLADAWKQFSLGVQERASRLDTQTDFHRRADQVLEDIDRLLVVISQVMNSEITVESLVISHSQLRSSVDNEYELTTAMGQELLHRLQKPMLSQRGQRQMEMEDPYVAAQVENKLKELEAKYKLMHENWLEMTQGLQLARDGTLLGPDRRPWQQQMNQVIEETVTMTTYGSHLQSAPPIERGGSEWERLLQQLREVGVAVMTSSS</sequence>
<evidence type="ECO:0000256" key="2">
    <source>
        <dbReference type="SAM" id="Coils"/>
    </source>
</evidence>
<protein>
    <recommendedName>
        <fullName evidence="4">SESTD1-like spectrin repeats region domain-containing protein</fullName>
    </recommendedName>
</protein>
<feature type="region of interest" description="Disordered" evidence="3">
    <location>
        <begin position="1"/>
        <end position="41"/>
    </location>
</feature>
<dbReference type="OMA" id="PDAFWDK"/>
<organism evidence="5">
    <name type="scientific">Capitella teleta</name>
    <name type="common">Polychaete worm</name>
    <dbReference type="NCBI Taxonomy" id="283909"/>
    <lineage>
        <taxon>Eukaryota</taxon>
        <taxon>Metazoa</taxon>
        <taxon>Spiralia</taxon>
        <taxon>Lophotrochozoa</taxon>
        <taxon>Annelida</taxon>
        <taxon>Polychaeta</taxon>
        <taxon>Sedentaria</taxon>
        <taxon>Scolecida</taxon>
        <taxon>Capitellidae</taxon>
        <taxon>Capitella</taxon>
    </lineage>
</organism>
<name>R7TBA8_CAPTE</name>
<dbReference type="GO" id="GO:0010314">
    <property type="term" value="F:phosphatidylinositol-5-phosphate binding"/>
    <property type="evidence" value="ECO:0007669"/>
    <property type="project" value="TreeGrafter"/>
</dbReference>
<dbReference type="GO" id="GO:0070273">
    <property type="term" value="F:phosphatidylinositol-4-phosphate binding"/>
    <property type="evidence" value="ECO:0007669"/>
    <property type="project" value="TreeGrafter"/>
</dbReference>
<dbReference type="Proteomes" id="UP000014760">
    <property type="component" value="Unassembled WGS sequence"/>
</dbReference>
<dbReference type="HOGENOM" id="CLU_010440_1_0_1"/>
<feature type="compositionally biased region" description="Basic and acidic residues" evidence="3">
    <location>
        <begin position="1"/>
        <end position="12"/>
    </location>
</feature>
<reference evidence="7" key="1">
    <citation type="submission" date="2012-12" db="EMBL/GenBank/DDBJ databases">
        <authorList>
            <person name="Hellsten U."/>
            <person name="Grimwood J."/>
            <person name="Chapman J.A."/>
            <person name="Shapiro H."/>
            <person name="Aerts A."/>
            <person name="Otillar R.P."/>
            <person name="Terry A.Y."/>
            <person name="Boore J.L."/>
            <person name="Simakov O."/>
            <person name="Marletaz F."/>
            <person name="Cho S.-J."/>
            <person name="Edsinger-Gonzales E."/>
            <person name="Havlak P."/>
            <person name="Kuo D.-H."/>
            <person name="Larsson T."/>
            <person name="Lv J."/>
            <person name="Arendt D."/>
            <person name="Savage R."/>
            <person name="Osoegawa K."/>
            <person name="de Jong P."/>
            <person name="Lindberg D.R."/>
            <person name="Seaver E.C."/>
            <person name="Weisblat D.A."/>
            <person name="Putnam N.H."/>
            <person name="Grigoriev I.V."/>
            <person name="Rokhsar D.S."/>
        </authorList>
    </citation>
    <scope>NUCLEOTIDE SEQUENCE</scope>
    <source>
        <strain evidence="7">I ESC-2004</strain>
    </source>
</reference>
<evidence type="ECO:0000259" key="4">
    <source>
        <dbReference type="Pfam" id="PF24915"/>
    </source>
</evidence>
<gene>
    <name evidence="5" type="ORF">CAPTEDRAFT_196990</name>
</gene>
<evidence type="ECO:0000313" key="5">
    <source>
        <dbReference type="EMBL" id="ELT90999.1"/>
    </source>
</evidence>
<dbReference type="Pfam" id="PF24915">
    <property type="entry name" value="Spectrin_SESTD1"/>
    <property type="match status" value="1"/>
</dbReference>
<dbReference type="InterPro" id="IPR018159">
    <property type="entry name" value="Spectrin/alpha-actinin"/>
</dbReference>
<accession>R7TBA8</accession>
<dbReference type="GO" id="GO:0032266">
    <property type="term" value="F:phosphatidylinositol-3-phosphate binding"/>
    <property type="evidence" value="ECO:0007669"/>
    <property type="project" value="TreeGrafter"/>
</dbReference>
<dbReference type="EMBL" id="AMQN01003018">
    <property type="status" value="NOT_ANNOTATED_CDS"/>
    <property type="molecule type" value="Genomic_DNA"/>
</dbReference>